<keyword evidence="4" id="KW-1185">Reference proteome</keyword>
<protein>
    <recommendedName>
        <fullName evidence="5">DUF3618 domain-containing protein</fullName>
    </recommendedName>
</protein>
<evidence type="ECO:0000256" key="2">
    <source>
        <dbReference type="SAM" id="Phobius"/>
    </source>
</evidence>
<evidence type="ECO:0000313" key="3">
    <source>
        <dbReference type="EMBL" id="GAA3550897.1"/>
    </source>
</evidence>
<organism evidence="3 4">
    <name type="scientific">Nonomuraea rosea</name>
    <dbReference type="NCBI Taxonomy" id="638574"/>
    <lineage>
        <taxon>Bacteria</taxon>
        <taxon>Bacillati</taxon>
        <taxon>Actinomycetota</taxon>
        <taxon>Actinomycetes</taxon>
        <taxon>Streptosporangiales</taxon>
        <taxon>Streptosporangiaceae</taxon>
        <taxon>Nonomuraea</taxon>
    </lineage>
</organism>
<keyword evidence="2" id="KW-0472">Membrane</keyword>
<dbReference type="RefSeq" id="WP_345562757.1">
    <property type="nucleotide sequence ID" value="NZ_BAABDQ010000006.1"/>
</dbReference>
<keyword evidence="2" id="KW-1133">Transmembrane helix</keyword>
<evidence type="ECO:0008006" key="5">
    <source>
        <dbReference type="Google" id="ProtNLM"/>
    </source>
</evidence>
<reference evidence="4" key="1">
    <citation type="journal article" date="2019" name="Int. J. Syst. Evol. Microbiol.">
        <title>The Global Catalogue of Microorganisms (GCM) 10K type strain sequencing project: providing services to taxonomists for standard genome sequencing and annotation.</title>
        <authorList>
            <consortium name="The Broad Institute Genomics Platform"/>
            <consortium name="The Broad Institute Genome Sequencing Center for Infectious Disease"/>
            <person name="Wu L."/>
            <person name="Ma J."/>
        </authorList>
    </citation>
    <scope>NUCLEOTIDE SEQUENCE [LARGE SCALE GENOMIC DNA]</scope>
    <source>
        <strain evidence="4">JCM 17326</strain>
    </source>
</reference>
<accession>A0ABP6WF49</accession>
<gene>
    <name evidence="3" type="ORF">GCM10022419_033990</name>
</gene>
<keyword evidence="2" id="KW-0812">Transmembrane</keyword>
<evidence type="ECO:0000313" key="4">
    <source>
        <dbReference type="Proteomes" id="UP001500630"/>
    </source>
</evidence>
<comment type="caution">
    <text evidence="3">The sequence shown here is derived from an EMBL/GenBank/DDBJ whole genome shotgun (WGS) entry which is preliminary data.</text>
</comment>
<evidence type="ECO:0000256" key="1">
    <source>
        <dbReference type="SAM" id="MobiDB-lite"/>
    </source>
</evidence>
<feature type="transmembrane region" description="Helical" evidence="2">
    <location>
        <begin position="86"/>
        <end position="108"/>
    </location>
</feature>
<proteinExistence type="predicted"/>
<feature type="region of interest" description="Disordered" evidence="1">
    <location>
        <begin position="59"/>
        <end position="80"/>
    </location>
</feature>
<dbReference type="Proteomes" id="UP001500630">
    <property type="component" value="Unassembled WGS sequence"/>
</dbReference>
<dbReference type="EMBL" id="BAABDQ010000006">
    <property type="protein sequence ID" value="GAA3550897.1"/>
    <property type="molecule type" value="Genomic_DNA"/>
</dbReference>
<name>A0ABP6WF49_9ACTN</name>
<sequence>MPDEPTPWELHRSMEALRRSLESGFASLNSRLDRVVSSELFHAYQQAVQRQFDDHEGELAALKAEREADKKERDQEKTQRANDRRLIGLAVFTSIIAPLVILLVQLWLTSKGS</sequence>